<proteinExistence type="predicted"/>
<feature type="domain" description="Ty3 transposon capsid-like protein" evidence="2">
    <location>
        <begin position="64"/>
        <end position="223"/>
    </location>
</feature>
<feature type="compositionally biased region" description="Polar residues" evidence="1">
    <location>
        <begin position="225"/>
        <end position="237"/>
    </location>
</feature>
<dbReference type="HOGENOM" id="CLU_783234_0_0_1"/>
<organism evidence="3 4">
    <name type="scientific">Naumovozyma dairenensis (strain ATCC 10597 / BCRC 20456 / CBS 421 / NBRC 0211 / NRRL Y-12639)</name>
    <name type="common">Saccharomyces dairenensis</name>
    <dbReference type="NCBI Taxonomy" id="1071378"/>
    <lineage>
        <taxon>Eukaryota</taxon>
        <taxon>Fungi</taxon>
        <taxon>Dikarya</taxon>
        <taxon>Ascomycota</taxon>
        <taxon>Saccharomycotina</taxon>
        <taxon>Saccharomycetes</taxon>
        <taxon>Saccharomycetales</taxon>
        <taxon>Saccharomycetaceae</taxon>
        <taxon>Naumovozyma</taxon>
    </lineage>
</organism>
<dbReference type="AlphaFoldDB" id="G0WGE3"/>
<feature type="compositionally biased region" description="Low complexity" evidence="1">
    <location>
        <begin position="249"/>
        <end position="261"/>
    </location>
</feature>
<reference evidence="3 4" key="1">
    <citation type="journal article" date="2011" name="Proc. Natl. Acad. Sci. U.S.A.">
        <title>Evolutionary erosion of yeast sex chromosomes by mating-type switching accidents.</title>
        <authorList>
            <person name="Gordon J.L."/>
            <person name="Armisen D."/>
            <person name="Proux-Wera E."/>
            <person name="Oheigeartaigh S.S."/>
            <person name="Byrne K.P."/>
            <person name="Wolfe K.H."/>
        </authorList>
    </citation>
    <scope>NUCLEOTIDE SEQUENCE [LARGE SCALE GENOMIC DNA]</scope>
    <source>
        <strain evidence="4">ATCC 10597 / BCRC 20456 / CBS 421 / NBRC 0211 / NRRL Y-12639</strain>
    </source>
</reference>
<evidence type="ECO:0000256" key="1">
    <source>
        <dbReference type="SAM" id="MobiDB-lite"/>
    </source>
</evidence>
<accession>G0WGE3</accession>
<evidence type="ECO:0000259" key="2">
    <source>
        <dbReference type="Pfam" id="PF19259"/>
    </source>
</evidence>
<feature type="region of interest" description="Disordered" evidence="1">
    <location>
        <begin position="225"/>
        <end position="288"/>
    </location>
</feature>
<protein>
    <recommendedName>
        <fullName evidence="2">Ty3 transposon capsid-like protein domain-containing protein</fullName>
    </recommendedName>
</protein>
<evidence type="ECO:0000313" key="3">
    <source>
        <dbReference type="EMBL" id="CCD26854.1"/>
    </source>
</evidence>
<dbReference type="Proteomes" id="UP000000689">
    <property type="component" value="Chromosome 9"/>
</dbReference>
<feature type="compositionally biased region" description="Polar residues" evidence="1">
    <location>
        <begin position="279"/>
        <end position="288"/>
    </location>
</feature>
<dbReference type="InterPro" id="IPR045358">
    <property type="entry name" value="Ty3_capsid"/>
</dbReference>
<dbReference type="KEGG" id="ndi:NDAI_0I02860"/>
<name>G0WGE3_NAUDC</name>
<dbReference type="GeneID" id="11493865"/>
<dbReference type="EMBL" id="HE580275">
    <property type="protein sequence ID" value="CCD26854.1"/>
    <property type="molecule type" value="Genomic_DNA"/>
</dbReference>
<dbReference type="RefSeq" id="XP_003672097.1">
    <property type="nucleotide sequence ID" value="XM_003672049.1"/>
</dbReference>
<sequence length="354" mass="40783">MSMNKPITIIDEDDSKTTFPAPLLKKQNFLDQIDLGYKFPSNNNSNNNNGNKKKLAAITKIELEFKAFLWDLNVTFQENDITEDDGKIYLLSRQLTTPLYESLQNYISDTKGKRTLSYSRIINDLMHYYCHTDFDKLVNLWTEFTMIIQGTGGIREYISKFEELYNQLPDNFISNNGMICQFIRNLKPSYKSFFQKKIINLQIELTWALVLSIAREAETYLEQNPFLSKGTNGNRTVPSRYGNKNLHQTTAEATTPTAATTKGNYNPRHGRKNDPSNHAVKNNNKYVPEDNNYQLYTPQPYALSASTLNVPRKMPKDNIYDPAQNICNICLRKGHPKKMCRARGIRKPSPLSYD</sequence>
<evidence type="ECO:0000313" key="4">
    <source>
        <dbReference type="Proteomes" id="UP000000689"/>
    </source>
</evidence>
<keyword evidence="4" id="KW-1185">Reference proteome</keyword>
<gene>
    <name evidence="3" type="primary">NDAI0I02860</name>
    <name evidence="3" type="ordered locus">NDAI_0I02860</name>
</gene>
<dbReference type="Pfam" id="PF19259">
    <property type="entry name" value="Ty3_capsid"/>
    <property type="match status" value="1"/>
</dbReference>